<feature type="domain" description="Pyridoxamine 5'-phosphate oxidase N-terminal" evidence="5">
    <location>
        <begin position="25"/>
        <end position="116"/>
    </location>
</feature>
<evidence type="ECO:0000259" key="5">
    <source>
        <dbReference type="Pfam" id="PF01243"/>
    </source>
</evidence>
<keyword evidence="2" id="KW-0285">Flavoprotein</keyword>
<keyword evidence="3" id="KW-0288">FMN</keyword>
<dbReference type="AlphaFoldDB" id="A0A0P7DRR7"/>
<dbReference type="InterPro" id="IPR011576">
    <property type="entry name" value="Pyridox_Oxase_N"/>
</dbReference>
<reference evidence="6 7" key="1">
    <citation type="submission" date="2015-10" db="EMBL/GenBank/DDBJ databases">
        <title>Pseudomonas putida clinical strains.</title>
        <authorList>
            <person name="Molina L."/>
            <person name="Udaondo Z."/>
        </authorList>
    </citation>
    <scope>NUCLEOTIDE SEQUENCE [LARGE SCALE GENOMIC DNA]</scope>
    <source>
        <strain evidence="6 7">HB13667</strain>
    </source>
</reference>
<dbReference type="PANTHER" id="PTHR10851">
    <property type="entry name" value="PYRIDOXINE-5-PHOSPHATE OXIDASE"/>
    <property type="match status" value="1"/>
</dbReference>
<dbReference type="RefSeq" id="WP_054572101.1">
    <property type="nucleotide sequence ID" value="NZ_LKKS01000025.1"/>
</dbReference>
<protein>
    <submittedName>
        <fullName evidence="6">Pyridoxamine 5'-phosphate oxidase</fullName>
    </submittedName>
</protein>
<accession>A0A0P7DRR7</accession>
<proteinExistence type="predicted"/>
<name>A0A0P7DRR7_PSEPU</name>
<dbReference type="Proteomes" id="UP000050437">
    <property type="component" value="Unassembled WGS sequence"/>
</dbReference>
<evidence type="ECO:0000256" key="3">
    <source>
        <dbReference type="ARBA" id="ARBA00022643"/>
    </source>
</evidence>
<dbReference type="PANTHER" id="PTHR10851:SF3">
    <property type="entry name" value="PYRIDOXINE_PYRIDOXAMINE 5'-PHOSPHATE OXIDASE 2"/>
    <property type="match status" value="1"/>
</dbReference>
<dbReference type="SUPFAM" id="SSF50475">
    <property type="entry name" value="FMN-binding split barrel"/>
    <property type="match status" value="1"/>
</dbReference>
<organism evidence="6 7">
    <name type="scientific">Pseudomonas putida</name>
    <name type="common">Arthrobacter siderocapsulatus</name>
    <dbReference type="NCBI Taxonomy" id="303"/>
    <lineage>
        <taxon>Bacteria</taxon>
        <taxon>Pseudomonadati</taxon>
        <taxon>Pseudomonadota</taxon>
        <taxon>Gammaproteobacteria</taxon>
        <taxon>Pseudomonadales</taxon>
        <taxon>Pseudomonadaceae</taxon>
        <taxon>Pseudomonas</taxon>
    </lineage>
</organism>
<gene>
    <name evidence="6" type="ORF">HB13667_03815</name>
</gene>
<evidence type="ECO:0000256" key="2">
    <source>
        <dbReference type="ARBA" id="ARBA00022630"/>
    </source>
</evidence>
<dbReference type="EMBL" id="LKKS01000025">
    <property type="protein sequence ID" value="KPM68179.1"/>
    <property type="molecule type" value="Genomic_DNA"/>
</dbReference>
<keyword evidence="4" id="KW-0560">Oxidoreductase</keyword>
<comment type="cofactor">
    <cofactor evidence="1">
        <name>FMN</name>
        <dbReference type="ChEBI" id="CHEBI:58210"/>
    </cofactor>
</comment>
<evidence type="ECO:0000256" key="1">
    <source>
        <dbReference type="ARBA" id="ARBA00001917"/>
    </source>
</evidence>
<sequence length="184" mass="20995">MLDDLFQSIWAQLAIPVGPVRNPYRLMQLSTLDEQGWPVSRTVVLRDADARAGALYFYADRRSAKCTQIAVDPRVALTALSPCGLTQVRMEGLATLVEDIEYRRRCWSTARDKTQALFRHGAVPGQVIESPEVAYERIQGGFEHFAILCIEPRALEWLDLTRPVQQRARFLRHEGLWQSCWLAP</sequence>
<dbReference type="GO" id="GO:0004733">
    <property type="term" value="F:pyridoxamine phosphate oxidase activity"/>
    <property type="evidence" value="ECO:0007669"/>
    <property type="project" value="InterPro"/>
</dbReference>
<evidence type="ECO:0000256" key="4">
    <source>
        <dbReference type="ARBA" id="ARBA00023002"/>
    </source>
</evidence>
<dbReference type="InterPro" id="IPR000659">
    <property type="entry name" value="Pyridox_Oxase"/>
</dbReference>
<comment type="caution">
    <text evidence="6">The sequence shown here is derived from an EMBL/GenBank/DDBJ whole genome shotgun (WGS) entry which is preliminary data.</text>
</comment>
<dbReference type="Pfam" id="PF01243">
    <property type="entry name" value="PNPOx_N"/>
    <property type="match status" value="1"/>
</dbReference>
<dbReference type="InterPro" id="IPR012349">
    <property type="entry name" value="Split_barrel_FMN-bd"/>
</dbReference>
<dbReference type="GO" id="GO:0010181">
    <property type="term" value="F:FMN binding"/>
    <property type="evidence" value="ECO:0007669"/>
    <property type="project" value="InterPro"/>
</dbReference>
<evidence type="ECO:0000313" key="7">
    <source>
        <dbReference type="Proteomes" id="UP000050437"/>
    </source>
</evidence>
<evidence type="ECO:0000313" key="6">
    <source>
        <dbReference type="EMBL" id="KPM68179.1"/>
    </source>
</evidence>
<dbReference type="Gene3D" id="2.30.110.10">
    <property type="entry name" value="Electron Transport, Fmn-binding Protein, Chain A"/>
    <property type="match status" value="1"/>
</dbReference>
<dbReference type="GO" id="GO:0008615">
    <property type="term" value="P:pyridoxine biosynthetic process"/>
    <property type="evidence" value="ECO:0007669"/>
    <property type="project" value="InterPro"/>
</dbReference>